<feature type="domain" description="PAS" evidence="14">
    <location>
        <begin position="1010"/>
        <end position="1082"/>
    </location>
</feature>
<evidence type="ECO:0000313" key="16">
    <source>
        <dbReference type="EMBL" id="MBD2296284.1"/>
    </source>
</evidence>
<dbReference type="InterPro" id="IPR035965">
    <property type="entry name" value="PAS-like_dom_sf"/>
</dbReference>
<dbReference type="PANTHER" id="PTHR43547">
    <property type="entry name" value="TWO-COMPONENT HISTIDINE KINASE"/>
    <property type="match status" value="1"/>
</dbReference>
<dbReference type="InterPro" id="IPR003594">
    <property type="entry name" value="HATPase_dom"/>
</dbReference>
<dbReference type="InterPro" id="IPR036890">
    <property type="entry name" value="HATPase_C_sf"/>
</dbReference>
<feature type="modified residue" description="4-aspartylphosphate" evidence="11">
    <location>
        <position position="681"/>
    </location>
</feature>
<dbReference type="EMBL" id="JACJQU010000020">
    <property type="protein sequence ID" value="MBD2296284.1"/>
    <property type="molecule type" value="Genomic_DNA"/>
</dbReference>
<evidence type="ECO:0000256" key="11">
    <source>
        <dbReference type="PROSITE-ProRule" id="PRU00169"/>
    </source>
</evidence>
<dbReference type="NCBIfam" id="TIGR00229">
    <property type="entry name" value="sensory_box"/>
    <property type="match status" value="2"/>
</dbReference>
<feature type="domain" description="Response regulatory" evidence="13">
    <location>
        <begin position="633"/>
        <end position="748"/>
    </location>
</feature>
<dbReference type="InterPro" id="IPR000014">
    <property type="entry name" value="PAS"/>
</dbReference>
<dbReference type="PROSITE" id="PS50110">
    <property type="entry name" value="RESPONSE_REGULATORY"/>
    <property type="match status" value="2"/>
</dbReference>
<reference evidence="17" key="1">
    <citation type="journal article" date="2020" name="ISME J.">
        <title>Comparative genomics reveals insights into cyanobacterial evolution and habitat adaptation.</title>
        <authorList>
            <person name="Chen M.Y."/>
            <person name="Teng W.K."/>
            <person name="Zhao L."/>
            <person name="Hu C.X."/>
            <person name="Zhou Y.K."/>
            <person name="Han B.P."/>
            <person name="Song L.R."/>
            <person name="Shu W.S."/>
        </authorList>
    </citation>
    <scope>NUCLEOTIDE SEQUENCE [LARGE SCALE GENOMIC DNA]</scope>
    <source>
        <strain evidence="17">FACHB-251</strain>
    </source>
</reference>
<dbReference type="Pfam" id="PF00512">
    <property type="entry name" value="HisKA"/>
    <property type="match status" value="2"/>
</dbReference>
<dbReference type="FunFam" id="3.30.450.20:FF:000099">
    <property type="entry name" value="Sensory box sensor histidine kinase"/>
    <property type="match status" value="1"/>
</dbReference>
<dbReference type="FunFam" id="3.30.565.10:FF:000010">
    <property type="entry name" value="Sensor histidine kinase RcsC"/>
    <property type="match status" value="1"/>
</dbReference>
<dbReference type="InterPro" id="IPR013656">
    <property type="entry name" value="PAS_4"/>
</dbReference>
<protein>
    <recommendedName>
        <fullName evidence="10">Circadian input-output histidine kinase CikA</fullName>
        <ecNumber evidence="3">2.7.13.3</ecNumber>
    </recommendedName>
</protein>
<dbReference type="InterPro" id="IPR036097">
    <property type="entry name" value="HisK_dim/P_sf"/>
</dbReference>
<dbReference type="InterPro" id="IPR003018">
    <property type="entry name" value="GAF"/>
</dbReference>
<dbReference type="CDD" id="cd16922">
    <property type="entry name" value="HATPase_EvgS-ArcB-TorS-like"/>
    <property type="match status" value="2"/>
</dbReference>
<feature type="domain" description="Histidine kinase" evidence="12">
    <location>
        <begin position="353"/>
        <end position="569"/>
    </location>
</feature>
<dbReference type="PROSITE" id="PS50112">
    <property type="entry name" value="PAS"/>
    <property type="match status" value="2"/>
</dbReference>
<dbReference type="InterPro" id="IPR001789">
    <property type="entry name" value="Sig_transdc_resp-reg_receiver"/>
</dbReference>
<feature type="domain" description="PAC" evidence="15">
    <location>
        <begin position="1084"/>
        <end position="1137"/>
    </location>
</feature>
<dbReference type="SUPFAM" id="SSF55781">
    <property type="entry name" value="GAF domain-like"/>
    <property type="match status" value="2"/>
</dbReference>
<dbReference type="InterPro" id="IPR011006">
    <property type="entry name" value="CheY-like_superfamily"/>
</dbReference>
<name>A0A927A2Z9_9NOST</name>
<dbReference type="Pfam" id="PF02518">
    <property type="entry name" value="HATPase_c"/>
    <property type="match status" value="2"/>
</dbReference>
<dbReference type="GO" id="GO:0005524">
    <property type="term" value="F:ATP binding"/>
    <property type="evidence" value="ECO:0007669"/>
    <property type="project" value="UniProtKB-KW"/>
</dbReference>
<dbReference type="Proteomes" id="UP000662185">
    <property type="component" value="Unassembled WGS sequence"/>
</dbReference>
<evidence type="ECO:0000256" key="4">
    <source>
        <dbReference type="ARBA" id="ARBA00022553"/>
    </source>
</evidence>
<dbReference type="EC" id="2.7.13.3" evidence="3"/>
<keyword evidence="17" id="KW-1185">Reference proteome</keyword>
<feature type="modified residue" description="4-aspartylphosphate" evidence="11">
    <location>
        <position position="1634"/>
    </location>
</feature>
<evidence type="ECO:0000313" key="17">
    <source>
        <dbReference type="Proteomes" id="UP000662185"/>
    </source>
</evidence>
<dbReference type="InterPro" id="IPR029016">
    <property type="entry name" value="GAF-like_dom_sf"/>
</dbReference>
<dbReference type="InterPro" id="IPR005467">
    <property type="entry name" value="His_kinase_dom"/>
</dbReference>
<dbReference type="Gene3D" id="3.40.50.2300">
    <property type="match status" value="2"/>
</dbReference>
<accession>A0A927A2Z9</accession>
<dbReference type="PROSITE" id="PS50113">
    <property type="entry name" value="PAC"/>
    <property type="match status" value="2"/>
</dbReference>
<comment type="similarity">
    <text evidence="2">In the N-terminal section; belongs to the phytochrome family.</text>
</comment>
<proteinExistence type="inferred from homology"/>
<keyword evidence="7" id="KW-0418">Kinase</keyword>
<evidence type="ECO:0000256" key="5">
    <source>
        <dbReference type="ARBA" id="ARBA00022679"/>
    </source>
</evidence>
<keyword evidence="4 11" id="KW-0597">Phosphoprotein</keyword>
<dbReference type="Pfam" id="PF13185">
    <property type="entry name" value="GAF_2"/>
    <property type="match status" value="1"/>
</dbReference>
<feature type="domain" description="PAS" evidence="14">
    <location>
        <begin position="771"/>
        <end position="841"/>
    </location>
</feature>
<dbReference type="Gene3D" id="3.30.450.40">
    <property type="match status" value="2"/>
</dbReference>
<keyword evidence="9" id="KW-0902">Two-component regulatory system</keyword>
<dbReference type="FunFam" id="1.10.287.130:FF:000045">
    <property type="entry name" value="Two-component system sensor histidine kinase/response regulator"/>
    <property type="match status" value="1"/>
</dbReference>
<dbReference type="Gene3D" id="1.10.287.130">
    <property type="match status" value="2"/>
</dbReference>
<evidence type="ECO:0000256" key="9">
    <source>
        <dbReference type="ARBA" id="ARBA00023012"/>
    </source>
</evidence>
<evidence type="ECO:0000256" key="8">
    <source>
        <dbReference type="ARBA" id="ARBA00022840"/>
    </source>
</evidence>
<evidence type="ECO:0000259" key="15">
    <source>
        <dbReference type="PROSITE" id="PS50113"/>
    </source>
</evidence>
<evidence type="ECO:0000259" key="13">
    <source>
        <dbReference type="PROSITE" id="PS50110"/>
    </source>
</evidence>
<evidence type="ECO:0000256" key="1">
    <source>
        <dbReference type="ARBA" id="ARBA00000085"/>
    </source>
</evidence>
<keyword evidence="6" id="KW-0547">Nucleotide-binding</keyword>
<dbReference type="FunFam" id="3.30.565.10:FF:000037">
    <property type="entry name" value="Hybrid sensor histidine kinase/response regulator"/>
    <property type="match status" value="1"/>
</dbReference>
<keyword evidence="8" id="KW-0067">ATP-binding</keyword>
<dbReference type="InterPro" id="IPR004358">
    <property type="entry name" value="Sig_transdc_His_kin-like_C"/>
</dbReference>
<comment type="catalytic activity">
    <reaction evidence="1">
        <text>ATP + protein L-histidine = ADP + protein N-phospho-L-histidine.</text>
        <dbReference type="EC" id="2.7.13.3"/>
    </reaction>
</comment>
<feature type="domain" description="PAC" evidence="15">
    <location>
        <begin position="961"/>
        <end position="1013"/>
    </location>
</feature>
<dbReference type="CDD" id="cd17574">
    <property type="entry name" value="REC_OmpR"/>
    <property type="match status" value="1"/>
</dbReference>
<dbReference type="SUPFAM" id="SSF55785">
    <property type="entry name" value="PYP-like sensor domain (PAS domain)"/>
    <property type="match status" value="4"/>
</dbReference>
<dbReference type="Gene3D" id="3.30.450.20">
    <property type="entry name" value="PAS domain"/>
    <property type="match status" value="4"/>
</dbReference>
<dbReference type="Gene3D" id="3.30.565.10">
    <property type="entry name" value="Histidine kinase-like ATPase, C-terminal domain"/>
    <property type="match status" value="2"/>
</dbReference>
<dbReference type="Pfam" id="PF08447">
    <property type="entry name" value="PAS_3"/>
    <property type="match status" value="1"/>
</dbReference>
<dbReference type="Pfam" id="PF08448">
    <property type="entry name" value="PAS_4"/>
    <property type="match status" value="2"/>
</dbReference>
<evidence type="ECO:0000256" key="6">
    <source>
        <dbReference type="ARBA" id="ARBA00022741"/>
    </source>
</evidence>
<gene>
    <name evidence="16" type="ORF">H6G06_23075</name>
</gene>
<dbReference type="SMART" id="SM00086">
    <property type="entry name" value="PAC"/>
    <property type="match status" value="2"/>
</dbReference>
<dbReference type="PROSITE" id="PS50109">
    <property type="entry name" value="HIS_KIN"/>
    <property type="match status" value="2"/>
</dbReference>
<dbReference type="InterPro" id="IPR000700">
    <property type="entry name" value="PAS-assoc_C"/>
</dbReference>
<dbReference type="Pfam" id="PF00072">
    <property type="entry name" value="Response_reg"/>
    <property type="match status" value="2"/>
</dbReference>
<feature type="domain" description="Response regulatory" evidence="13">
    <location>
        <begin position="1585"/>
        <end position="1703"/>
    </location>
</feature>
<keyword evidence="5" id="KW-0808">Transferase</keyword>
<dbReference type="SMART" id="SM00065">
    <property type="entry name" value="GAF"/>
    <property type="match status" value="1"/>
</dbReference>
<dbReference type="SMART" id="SM00387">
    <property type="entry name" value="HATPase_c"/>
    <property type="match status" value="2"/>
</dbReference>
<dbReference type="SMART" id="SM00091">
    <property type="entry name" value="PAS"/>
    <property type="match status" value="4"/>
</dbReference>
<evidence type="ECO:0000256" key="3">
    <source>
        <dbReference type="ARBA" id="ARBA00012438"/>
    </source>
</evidence>
<dbReference type="CDD" id="cd17580">
    <property type="entry name" value="REC_2_DhkD-like"/>
    <property type="match status" value="1"/>
</dbReference>
<dbReference type="CDD" id="cd00082">
    <property type="entry name" value="HisKA"/>
    <property type="match status" value="2"/>
</dbReference>
<dbReference type="SUPFAM" id="SSF52172">
    <property type="entry name" value="CheY-like"/>
    <property type="match status" value="2"/>
</dbReference>
<dbReference type="PANTHER" id="PTHR43547:SF2">
    <property type="entry name" value="HYBRID SIGNAL TRANSDUCTION HISTIDINE KINASE C"/>
    <property type="match status" value="1"/>
</dbReference>
<dbReference type="SUPFAM" id="SSF47384">
    <property type="entry name" value="Homodimeric domain of signal transducing histidine kinase"/>
    <property type="match status" value="2"/>
</dbReference>
<comment type="caution">
    <text evidence="16">The sequence shown here is derived from an EMBL/GenBank/DDBJ whole genome shotgun (WGS) entry which is preliminary data.</text>
</comment>
<dbReference type="SMART" id="SM00448">
    <property type="entry name" value="REC"/>
    <property type="match status" value="2"/>
</dbReference>
<dbReference type="PRINTS" id="PR00344">
    <property type="entry name" value="BCTRLSENSOR"/>
</dbReference>
<dbReference type="CDD" id="cd00130">
    <property type="entry name" value="PAS"/>
    <property type="match status" value="3"/>
</dbReference>
<dbReference type="RefSeq" id="WP_190564404.1">
    <property type="nucleotide sequence ID" value="NZ_JACJQU010000020.1"/>
</dbReference>
<evidence type="ECO:0000259" key="12">
    <source>
        <dbReference type="PROSITE" id="PS50109"/>
    </source>
</evidence>
<dbReference type="InterPro" id="IPR001610">
    <property type="entry name" value="PAC"/>
</dbReference>
<sequence>MKHTNISENIFIGDSEMAALMRSQDWSQTSLGAVETWSQSLKTAVRIMLTSRQPMFVWWGNNLINLYNDAYRAILGGKHPEALGQTAAVIWQEIWDQVGPRAETALLENQGTYDEALLLIMERNGYPEETYYTFSYSPVPNDDGSTGGIICANTEDTSRIIGERQLALLKELAAKTADARTFDQACTLSTSCLASNPYDLPFAMIYLVDPEQQCMVLAGTCGIERGHLAVPETVALEDDSLWHFADVLTTHQTYLIYDLELQFPDLPTGAWNRSPYQAAVVPIPPSGPTGKAGVLVAALNPFRLFDDNYQGFLNLVSAQIAASIANAQAYEEERKRAEALAELDHAKTTFFSNVSHEFRTPLTLMLSPLEELLAGDELPEVQRQQLVLMHRNSLRLLKLVNTLLDFSRLEAGRVQAVYAPTDLATFTAELASVFRSAIEQAGLQLNVICEQLAEPVYVDRQMWEKIIFNLLSNAFKFTFSGAIALTLRQVQHQVELTVQDTGIGIPQAELPQLFERFHQVEGARGRTQEGSGIGLALVQELVRLHGGQVQVESIEGKGTTFTITIPTGTAHLPSNRIQATRTQVSTALGAAPYVEEALRWLPEEVGEQGSRGAEGKSYPLPLSLSTPLPSSTRLLLVDDNADMREYVKRLLSSHYVVETATDGIAALEAIADHLPDLVLTDVMMPRLDGFGLLNALRSDDRTREIPIILLSARAGEEAKVEGLEAGADDYLIKPFSARELLARVEATLKLTQLRQDAMQREQILRLEAETAKQKIETILSSINDGFYVLDRNWCFTYANDRLCQIMKMEREQILHHSIWDLFPDTVGTEIYIQFQRAFNEQTLVQFEYFYTTWNGWYEHRVYPSPDGLTVIGVDITERKHIEAELRESEARFRQMADTAPVLIWMSGTDKLCHYFNQPWLNFTGRTMEQEMGNGWLEGVHANDLQHCLDTYATAFDARQPFQMEYRLRRFDGAYHWIVDTGVPRFTLEGDFLGYIGSCIDIEDRKQTELEIQKFVSLADNSTEFISMCDLNFVPFYINEAGRQIVGLDDVRQYRDTPVREFFFPEDQDFIVNEFFPRVLRQGRAEVEIRFRNFQIGTAVWMIYNVFFIRDENDQPIGLATVSRNITERKQAELERELVLVRERHYIKQLQGLTTAALAINNSALSVEQVLQVITDQAASIIDAHQSVTSMTINQNWGQAITAFHLSDKYAQWRDYNQKPEGSGIYAFVCQLNHPMRMTQAELEAHPRWRGFGKEAENHPPMRGWLAAPLLGREGQNMGLIQLSDKYEGDFTEADEAILVQLAQMASVAMENARLYAAEQQARSAAEASREEAQAANRIKDEFLAVLSHELRSPLNPILGWSQLLQNTKLDEARTKQALATIERNAKLQSELIEDLLDVSRILQGKLSLTVSPINLALTIKAAIETVRLAAEAKSIQIEVSLDSRTGKVLGDSTRLQQVVWNLLSNAVKFTPAGGRVEVRLEQVDNQAQITITDTGKGISPDFLPYVFDYFRQADSATTRKFGGLGLGLAIVRHLVELHGGTVQAESKGEGLGATFILRLPVMPTQPMVNQDPQSLAQSLDLNSVQVLVVDDDTDTRDFIEFLLQRSGAKVITAASALEALTALMRSQPDVLLSDIGMPEMDGYMLMRQVRALPPEQGGQIPAIALTAYAGELNQQQALEAGFQQHIAKPIEPEKLIQAISTLLA</sequence>
<dbReference type="InterPro" id="IPR003661">
    <property type="entry name" value="HisK_dim/P_dom"/>
</dbReference>
<evidence type="ECO:0000259" key="14">
    <source>
        <dbReference type="PROSITE" id="PS50112"/>
    </source>
</evidence>
<evidence type="ECO:0000256" key="7">
    <source>
        <dbReference type="ARBA" id="ARBA00022777"/>
    </source>
</evidence>
<dbReference type="SUPFAM" id="SSF55874">
    <property type="entry name" value="ATPase domain of HSP90 chaperone/DNA topoisomerase II/histidine kinase"/>
    <property type="match status" value="2"/>
</dbReference>
<feature type="domain" description="Histidine kinase" evidence="12">
    <location>
        <begin position="1345"/>
        <end position="1563"/>
    </location>
</feature>
<dbReference type="SMART" id="SM00388">
    <property type="entry name" value="HisKA"/>
    <property type="match status" value="2"/>
</dbReference>
<organism evidence="16 17">
    <name type="scientific">Anabaena sphaerica FACHB-251</name>
    <dbReference type="NCBI Taxonomy" id="2692883"/>
    <lineage>
        <taxon>Bacteria</taxon>
        <taxon>Bacillati</taxon>
        <taxon>Cyanobacteriota</taxon>
        <taxon>Cyanophyceae</taxon>
        <taxon>Nostocales</taxon>
        <taxon>Nostocaceae</taxon>
        <taxon>Anabaena</taxon>
    </lineage>
</organism>
<dbReference type="GO" id="GO:0000155">
    <property type="term" value="F:phosphorelay sensor kinase activity"/>
    <property type="evidence" value="ECO:0007669"/>
    <property type="project" value="InterPro"/>
</dbReference>
<evidence type="ECO:0000256" key="10">
    <source>
        <dbReference type="ARBA" id="ARBA00074306"/>
    </source>
</evidence>
<dbReference type="InterPro" id="IPR013655">
    <property type="entry name" value="PAS_fold_3"/>
</dbReference>
<evidence type="ECO:0000256" key="2">
    <source>
        <dbReference type="ARBA" id="ARBA00006402"/>
    </source>
</evidence>